<reference evidence="1" key="2">
    <citation type="journal article" date="2015" name="Fish Shellfish Immunol.">
        <title>Early steps in the European eel (Anguilla anguilla)-Vibrio vulnificus interaction in the gills: Role of the RtxA13 toxin.</title>
        <authorList>
            <person name="Callol A."/>
            <person name="Pajuelo D."/>
            <person name="Ebbesson L."/>
            <person name="Teles M."/>
            <person name="MacKenzie S."/>
            <person name="Amaro C."/>
        </authorList>
    </citation>
    <scope>NUCLEOTIDE SEQUENCE</scope>
</reference>
<protein>
    <submittedName>
        <fullName evidence="1">Uncharacterized protein</fullName>
    </submittedName>
</protein>
<dbReference type="AlphaFoldDB" id="A0A0E9WNB7"/>
<organism evidence="1">
    <name type="scientific">Anguilla anguilla</name>
    <name type="common">European freshwater eel</name>
    <name type="synonym">Muraena anguilla</name>
    <dbReference type="NCBI Taxonomy" id="7936"/>
    <lineage>
        <taxon>Eukaryota</taxon>
        <taxon>Metazoa</taxon>
        <taxon>Chordata</taxon>
        <taxon>Craniata</taxon>
        <taxon>Vertebrata</taxon>
        <taxon>Euteleostomi</taxon>
        <taxon>Actinopterygii</taxon>
        <taxon>Neopterygii</taxon>
        <taxon>Teleostei</taxon>
        <taxon>Anguilliformes</taxon>
        <taxon>Anguillidae</taxon>
        <taxon>Anguilla</taxon>
    </lineage>
</organism>
<sequence length="50" mass="5646">MKNVITSNTDQLPFTPSKLKVARLPFVRCECMAYTVIRVLATVIMFVSIV</sequence>
<reference evidence="1" key="1">
    <citation type="submission" date="2014-11" db="EMBL/GenBank/DDBJ databases">
        <authorList>
            <person name="Amaro Gonzalez C."/>
        </authorList>
    </citation>
    <scope>NUCLEOTIDE SEQUENCE</scope>
</reference>
<dbReference type="EMBL" id="GBXM01016683">
    <property type="protein sequence ID" value="JAH91894.1"/>
    <property type="molecule type" value="Transcribed_RNA"/>
</dbReference>
<accession>A0A0E9WNB7</accession>
<evidence type="ECO:0000313" key="1">
    <source>
        <dbReference type="EMBL" id="JAH91894.1"/>
    </source>
</evidence>
<proteinExistence type="predicted"/>
<name>A0A0E9WNB7_ANGAN</name>